<dbReference type="Proteomes" id="UP000552954">
    <property type="component" value="Unassembled WGS sequence"/>
</dbReference>
<reference evidence="1 2" key="2">
    <citation type="submission" date="2020-06" db="EMBL/GenBank/DDBJ databases">
        <title>Ramlibacter rhizophilus sp. nov., isolated from rhizosphere soil of national flower Mugunghwa from South Korea.</title>
        <authorList>
            <person name="Zheng-Fei Y."/>
            <person name="Huan T."/>
        </authorList>
    </citation>
    <scope>NUCLEOTIDE SEQUENCE [LARGE SCALE GENOMIC DNA]</scope>
    <source>
        <strain evidence="1 2">B156</strain>
    </source>
</reference>
<evidence type="ECO:0000313" key="1">
    <source>
        <dbReference type="EMBL" id="NNU43772.1"/>
    </source>
</evidence>
<proteinExistence type="predicted"/>
<gene>
    <name evidence="1" type="ORF">HK415_12335</name>
</gene>
<organism evidence="1 2">
    <name type="scientific">Ramlibacter montanisoli</name>
    <dbReference type="NCBI Taxonomy" id="2732512"/>
    <lineage>
        <taxon>Bacteria</taxon>
        <taxon>Pseudomonadati</taxon>
        <taxon>Pseudomonadota</taxon>
        <taxon>Betaproteobacteria</taxon>
        <taxon>Burkholderiales</taxon>
        <taxon>Comamonadaceae</taxon>
        <taxon>Ramlibacter</taxon>
    </lineage>
</organism>
<dbReference type="RefSeq" id="WP_171559614.1">
    <property type="nucleotide sequence ID" value="NZ_JABFCS010000001.1"/>
</dbReference>
<name>A0A849K5S4_9BURK</name>
<accession>A0A849K5S4</accession>
<sequence length="46" mass="4814">MALVLAAAAFAVGEFWNVAAGSAIAAVAVFVALRPLFRRDLRGPKK</sequence>
<evidence type="ECO:0000313" key="2">
    <source>
        <dbReference type="Proteomes" id="UP000552954"/>
    </source>
</evidence>
<reference evidence="1 2" key="1">
    <citation type="submission" date="2020-05" db="EMBL/GenBank/DDBJ databases">
        <authorList>
            <person name="Khan S.A."/>
            <person name="Jeon C.O."/>
            <person name="Chun B.H."/>
        </authorList>
    </citation>
    <scope>NUCLEOTIDE SEQUENCE [LARGE SCALE GENOMIC DNA]</scope>
    <source>
        <strain evidence="1 2">B156</strain>
    </source>
</reference>
<dbReference type="AlphaFoldDB" id="A0A849K5S4"/>
<dbReference type="EMBL" id="JABFCS010000001">
    <property type="protein sequence ID" value="NNU43772.1"/>
    <property type="molecule type" value="Genomic_DNA"/>
</dbReference>
<protein>
    <submittedName>
        <fullName evidence="1">Uncharacterized protein</fullName>
    </submittedName>
</protein>
<keyword evidence="2" id="KW-1185">Reference proteome</keyword>
<comment type="caution">
    <text evidence="1">The sequence shown here is derived from an EMBL/GenBank/DDBJ whole genome shotgun (WGS) entry which is preliminary data.</text>
</comment>